<evidence type="ECO:0000256" key="1">
    <source>
        <dbReference type="ARBA" id="ARBA00023125"/>
    </source>
</evidence>
<dbReference type="AlphaFoldDB" id="A0A2W0HZ41"/>
<evidence type="ECO:0000256" key="2">
    <source>
        <dbReference type="SAM" id="Coils"/>
    </source>
</evidence>
<dbReference type="InterPro" id="IPR050807">
    <property type="entry name" value="TransReg_Diox_bact_type"/>
</dbReference>
<name>A0A2W0HZ41_9BACI</name>
<evidence type="ECO:0000313" key="5">
    <source>
        <dbReference type="Proteomes" id="UP000248066"/>
    </source>
</evidence>
<evidence type="ECO:0000313" key="4">
    <source>
        <dbReference type="EMBL" id="PYZ99098.1"/>
    </source>
</evidence>
<dbReference type="SUPFAM" id="SSF47413">
    <property type="entry name" value="lambda repressor-like DNA-binding domains"/>
    <property type="match status" value="1"/>
</dbReference>
<gene>
    <name evidence="4" type="ORF">CR205_11225</name>
</gene>
<protein>
    <recommendedName>
        <fullName evidence="3">HTH cro/C1-type domain-containing protein</fullName>
    </recommendedName>
</protein>
<dbReference type="GO" id="GO:0005829">
    <property type="term" value="C:cytosol"/>
    <property type="evidence" value="ECO:0007669"/>
    <property type="project" value="TreeGrafter"/>
</dbReference>
<feature type="coiled-coil region" evidence="2">
    <location>
        <begin position="86"/>
        <end position="124"/>
    </location>
</feature>
<dbReference type="PANTHER" id="PTHR46797:SF1">
    <property type="entry name" value="METHYLPHOSPHONATE SYNTHASE"/>
    <property type="match status" value="1"/>
</dbReference>
<dbReference type="SMART" id="SM00530">
    <property type="entry name" value="HTH_XRE"/>
    <property type="match status" value="1"/>
</dbReference>
<dbReference type="Proteomes" id="UP000248066">
    <property type="component" value="Unassembled WGS sequence"/>
</dbReference>
<keyword evidence="5" id="KW-1185">Reference proteome</keyword>
<proteinExistence type="predicted"/>
<dbReference type="InterPro" id="IPR001387">
    <property type="entry name" value="Cro/C1-type_HTH"/>
</dbReference>
<dbReference type="CDD" id="cd00093">
    <property type="entry name" value="HTH_XRE"/>
    <property type="match status" value="1"/>
</dbReference>
<dbReference type="GO" id="GO:0003677">
    <property type="term" value="F:DNA binding"/>
    <property type="evidence" value="ECO:0007669"/>
    <property type="project" value="UniProtKB-KW"/>
</dbReference>
<dbReference type="EMBL" id="PDOF01000001">
    <property type="protein sequence ID" value="PYZ99098.1"/>
    <property type="molecule type" value="Genomic_DNA"/>
</dbReference>
<accession>A0A2W0HZ41</accession>
<dbReference type="PROSITE" id="PS50943">
    <property type="entry name" value="HTH_CROC1"/>
    <property type="match status" value="1"/>
</dbReference>
<dbReference type="Pfam" id="PF01381">
    <property type="entry name" value="HTH_3"/>
    <property type="match status" value="1"/>
</dbReference>
<comment type="caution">
    <text evidence="4">The sequence shown here is derived from an EMBL/GenBank/DDBJ whole genome shotgun (WGS) entry which is preliminary data.</text>
</comment>
<dbReference type="PANTHER" id="PTHR46797">
    <property type="entry name" value="HTH-TYPE TRANSCRIPTIONAL REGULATOR"/>
    <property type="match status" value="1"/>
</dbReference>
<dbReference type="GO" id="GO:0003700">
    <property type="term" value="F:DNA-binding transcription factor activity"/>
    <property type="evidence" value="ECO:0007669"/>
    <property type="project" value="TreeGrafter"/>
</dbReference>
<dbReference type="InterPro" id="IPR010982">
    <property type="entry name" value="Lambda_DNA-bd_dom_sf"/>
</dbReference>
<sequence length="134" mass="15909">MKWVGVLRVKELGERIKKLRIKKGYSLRGLGDRIDTSFTHISRIESGQKTPNLSFLYKLSEALNVPMNYFFQEEWEEEEFENINESELLRKALEKLEENIKEIGEDMREEFNSVNNRLDKIEQSDKLKDLKTKP</sequence>
<keyword evidence="2" id="KW-0175">Coiled coil</keyword>
<evidence type="ECO:0000259" key="3">
    <source>
        <dbReference type="PROSITE" id="PS50943"/>
    </source>
</evidence>
<dbReference type="Gene3D" id="1.10.260.40">
    <property type="entry name" value="lambda repressor-like DNA-binding domains"/>
    <property type="match status" value="1"/>
</dbReference>
<reference evidence="4 5" key="1">
    <citation type="submission" date="2017-10" db="EMBL/GenBank/DDBJ databases">
        <title>Bacillus sp. nov., a halophilic bacterium isolated from a Yangshapao Lake.</title>
        <authorList>
            <person name="Wang H."/>
        </authorList>
    </citation>
    <scope>NUCLEOTIDE SEQUENCE [LARGE SCALE GENOMIC DNA]</scope>
    <source>
        <strain evidence="4 5">YSP-3</strain>
    </source>
</reference>
<keyword evidence="1" id="KW-0238">DNA-binding</keyword>
<organism evidence="4 5">
    <name type="scientific">Alteribacter lacisalsi</name>
    <dbReference type="NCBI Taxonomy" id="2045244"/>
    <lineage>
        <taxon>Bacteria</taxon>
        <taxon>Bacillati</taxon>
        <taxon>Bacillota</taxon>
        <taxon>Bacilli</taxon>
        <taxon>Bacillales</taxon>
        <taxon>Bacillaceae</taxon>
        <taxon>Alteribacter</taxon>
    </lineage>
</organism>
<feature type="domain" description="HTH cro/C1-type" evidence="3">
    <location>
        <begin position="16"/>
        <end position="70"/>
    </location>
</feature>